<sequence length="66" mass="7609">MASWSNCRFQCHERWPHGQIAASSVMRIVSWSNCRFQRHERWPHGQTAASSVMRDGLMVKLPLPAS</sequence>
<name>A0AAE0YGR1_9GAST</name>
<dbReference type="AlphaFoldDB" id="A0AAE0YGR1"/>
<protein>
    <submittedName>
        <fullName evidence="1">Uncharacterized protein</fullName>
    </submittedName>
</protein>
<dbReference type="Proteomes" id="UP001283361">
    <property type="component" value="Unassembled WGS sequence"/>
</dbReference>
<gene>
    <name evidence="1" type="ORF">RRG08_062367</name>
</gene>
<accession>A0AAE0YGR1</accession>
<proteinExistence type="predicted"/>
<reference evidence="1" key="1">
    <citation type="journal article" date="2023" name="G3 (Bethesda)">
        <title>A reference genome for the long-term kleptoplast-retaining sea slug Elysia crispata morphotype clarki.</title>
        <authorList>
            <person name="Eastman K.E."/>
            <person name="Pendleton A.L."/>
            <person name="Shaikh M.A."/>
            <person name="Suttiyut T."/>
            <person name="Ogas R."/>
            <person name="Tomko P."/>
            <person name="Gavelis G."/>
            <person name="Widhalm J.R."/>
            <person name="Wisecaver J.H."/>
        </authorList>
    </citation>
    <scope>NUCLEOTIDE SEQUENCE</scope>
    <source>
        <strain evidence="1">ECLA1</strain>
    </source>
</reference>
<dbReference type="EMBL" id="JAWDGP010006253">
    <property type="protein sequence ID" value="KAK3744719.1"/>
    <property type="molecule type" value="Genomic_DNA"/>
</dbReference>
<evidence type="ECO:0000313" key="1">
    <source>
        <dbReference type="EMBL" id="KAK3744719.1"/>
    </source>
</evidence>
<organism evidence="1 2">
    <name type="scientific">Elysia crispata</name>
    <name type="common">lettuce slug</name>
    <dbReference type="NCBI Taxonomy" id="231223"/>
    <lineage>
        <taxon>Eukaryota</taxon>
        <taxon>Metazoa</taxon>
        <taxon>Spiralia</taxon>
        <taxon>Lophotrochozoa</taxon>
        <taxon>Mollusca</taxon>
        <taxon>Gastropoda</taxon>
        <taxon>Heterobranchia</taxon>
        <taxon>Euthyneura</taxon>
        <taxon>Panpulmonata</taxon>
        <taxon>Sacoglossa</taxon>
        <taxon>Placobranchoidea</taxon>
        <taxon>Plakobranchidae</taxon>
        <taxon>Elysia</taxon>
    </lineage>
</organism>
<evidence type="ECO:0000313" key="2">
    <source>
        <dbReference type="Proteomes" id="UP001283361"/>
    </source>
</evidence>
<comment type="caution">
    <text evidence="1">The sequence shown here is derived from an EMBL/GenBank/DDBJ whole genome shotgun (WGS) entry which is preliminary data.</text>
</comment>
<keyword evidence="2" id="KW-1185">Reference proteome</keyword>